<dbReference type="InterPro" id="IPR011527">
    <property type="entry name" value="ABC1_TM_dom"/>
</dbReference>
<dbReference type="Gene3D" id="3.40.50.300">
    <property type="entry name" value="P-loop containing nucleotide triphosphate hydrolases"/>
    <property type="match status" value="1"/>
</dbReference>
<dbReference type="InterPro" id="IPR017871">
    <property type="entry name" value="ABC_transporter-like_CS"/>
</dbReference>
<evidence type="ECO:0000256" key="6">
    <source>
        <dbReference type="ARBA" id="ARBA00023136"/>
    </source>
</evidence>
<dbReference type="SUPFAM" id="SSF90123">
    <property type="entry name" value="ABC transporter transmembrane region"/>
    <property type="match status" value="1"/>
</dbReference>
<dbReference type="GO" id="GO:0016887">
    <property type="term" value="F:ATP hydrolysis activity"/>
    <property type="evidence" value="ECO:0007669"/>
    <property type="project" value="InterPro"/>
</dbReference>
<keyword evidence="6 7" id="KW-0472">Membrane</keyword>
<dbReference type="GO" id="GO:0140359">
    <property type="term" value="F:ABC-type transporter activity"/>
    <property type="evidence" value="ECO:0007669"/>
    <property type="project" value="InterPro"/>
</dbReference>
<comment type="subcellular location">
    <subcellularLocation>
        <location evidence="1">Cell membrane</location>
        <topology evidence="1">Multi-pass membrane protein</topology>
    </subcellularLocation>
</comment>
<dbReference type="AlphaFoldDB" id="G6YRQ2"/>
<evidence type="ECO:0000259" key="9">
    <source>
        <dbReference type="PROSITE" id="PS50929"/>
    </source>
</evidence>
<protein>
    <submittedName>
        <fullName evidence="10">Proteases secretion ATP-binding protein PrtD</fullName>
    </submittedName>
</protein>
<keyword evidence="11" id="KW-1185">Reference proteome</keyword>
<evidence type="ECO:0000313" key="10">
    <source>
        <dbReference type="EMBL" id="EHJ05183.1"/>
    </source>
</evidence>
<dbReference type="GO" id="GO:0008233">
    <property type="term" value="F:peptidase activity"/>
    <property type="evidence" value="ECO:0007669"/>
    <property type="project" value="UniProtKB-KW"/>
</dbReference>
<feature type="transmembrane region" description="Helical" evidence="7">
    <location>
        <begin position="128"/>
        <end position="150"/>
    </location>
</feature>
<feature type="domain" description="ABC transporter" evidence="8">
    <location>
        <begin position="330"/>
        <end position="565"/>
    </location>
</feature>
<organism evidence="10 11">
    <name type="scientific">Marinobacter manganoxydans MnI7-9</name>
    <dbReference type="NCBI Taxonomy" id="1094979"/>
    <lineage>
        <taxon>Bacteria</taxon>
        <taxon>Pseudomonadati</taxon>
        <taxon>Pseudomonadota</taxon>
        <taxon>Gammaproteobacteria</taxon>
        <taxon>Pseudomonadales</taxon>
        <taxon>Marinobacteraceae</taxon>
        <taxon>Marinobacter</taxon>
    </lineage>
</organism>
<evidence type="ECO:0000259" key="8">
    <source>
        <dbReference type="PROSITE" id="PS50893"/>
    </source>
</evidence>
<feature type="transmembrane region" description="Helical" evidence="7">
    <location>
        <begin position="156"/>
        <end position="175"/>
    </location>
</feature>
<feature type="domain" description="ABC transmembrane type-1" evidence="9">
    <location>
        <begin position="30"/>
        <end position="300"/>
    </location>
</feature>
<dbReference type="SMART" id="SM00382">
    <property type="entry name" value="AAA"/>
    <property type="match status" value="1"/>
</dbReference>
<evidence type="ECO:0000256" key="4">
    <source>
        <dbReference type="ARBA" id="ARBA00022840"/>
    </source>
</evidence>
<dbReference type="Gene3D" id="1.20.1560.10">
    <property type="entry name" value="ABC transporter type 1, transmembrane domain"/>
    <property type="match status" value="1"/>
</dbReference>
<sequence>MADTTGVPSGADNDSPLAQAVAGLKRYLKVLLGFSCFLNLLILTGPLYMLQVYDRVLVSRNEPTLVYLTLLAVAALLVLAALDVVRSRILVRLSNNFSQTVTPELFRLILGRARTANGLRDLETVRTFLTGSSMVTLFDVPWAPLFLGFVYILHPYLGHVALIGAVVLFGLAVWNEKRTRGLLAKAGEYQRKATDFTEVSARNSEAINAMGMLDNLQQRWLGDQRAALAFQAIASDRAGTLVSAAKFVRFTLQVAILGTGAWLAIQDIISPGAMIAASIVMSRALAPVESSISSWQGLQGAKRAYARLQEAFEHYEAGTPMSLPEPNGQIGFENVYARPPGSEAPIIKAFSFAIEAGDSVGITGPSGAGKSSLVKLMTGIWLPESGSVRLDGAEFLNWNRAQLGRYIGYLPQDIELFPGTVADNIARFGEADPEKVVTAAKLVGGHSMILDLPKAYDTLIGPGGANLSGGQRQRIGLARALYDLPKLIVLDEPTSNLDAEGESSVRTLIGWLKKQKITCVVIAHKPTVIGGVDKLMVIQKGVLSQFGPLDEVLPGITRQVPAEKTTVPAYGAAGSGIVGSNVEARIPVKNGRVKLTAAETRVSANENQGKQ</sequence>
<dbReference type="InterPro" id="IPR036640">
    <property type="entry name" value="ABC1_TM_sf"/>
</dbReference>
<dbReference type="PATRIC" id="fig|1094979.3.peg.1482"/>
<feature type="transmembrane region" description="Helical" evidence="7">
    <location>
        <begin position="247"/>
        <end position="265"/>
    </location>
</feature>
<dbReference type="Proteomes" id="UP000003208">
    <property type="component" value="Unassembled WGS sequence"/>
</dbReference>
<dbReference type="Pfam" id="PF00005">
    <property type="entry name" value="ABC_tran"/>
    <property type="match status" value="1"/>
</dbReference>
<keyword evidence="5 7" id="KW-1133">Transmembrane helix</keyword>
<dbReference type="NCBIfam" id="TIGR01842">
    <property type="entry name" value="type_I_sec_PrtD"/>
    <property type="match status" value="1"/>
</dbReference>
<keyword evidence="2 7" id="KW-0812">Transmembrane</keyword>
<evidence type="ECO:0000256" key="2">
    <source>
        <dbReference type="ARBA" id="ARBA00022692"/>
    </source>
</evidence>
<keyword evidence="3" id="KW-0547">Nucleotide-binding</keyword>
<dbReference type="PROSITE" id="PS00211">
    <property type="entry name" value="ABC_TRANSPORTER_1"/>
    <property type="match status" value="1"/>
</dbReference>
<evidence type="ECO:0000256" key="1">
    <source>
        <dbReference type="ARBA" id="ARBA00004651"/>
    </source>
</evidence>
<dbReference type="InterPro" id="IPR039421">
    <property type="entry name" value="Type_1_exporter"/>
</dbReference>
<evidence type="ECO:0000256" key="3">
    <source>
        <dbReference type="ARBA" id="ARBA00022741"/>
    </source>
</evidence>
<reference evidence="10 11" key="1">
    <citation type="journal article" date="2012" name="J. Bacteriol.">
        <title>Genome sequence of deep-sea manganese-oxidizing bacterium Marinobacter manganoxydans MnI7-9.</title>
        <authorList>
            <person name="Wang H."/>
            <person name="Li H."/>
            <person name="Shao Z."/>
            <person name="Liao S."/>
            <person name="Johnstone L."/>
            <person name="Rensing C."/>
            <person name="Wang G."/>
        </authorList>
    </citation>
    <scope>NUCLEOTIDE SEQUENCE [LARGE SCALE GENOMIC DNA]</scope>
    <source>
        <strain evidence="10 11">MnI7-9</strain>
    </source>
</reference>
<dbReference type="RefSeq" id="WP_008171967.1">
    <property type="nucleotide sequence ID" value="NZ_AGTR01000027.1"/>
</dbReference>
<dbReference type="PROSITE" id="PS50929">
    <property type="entry name" value="ABC_TM1F"/>
    <property type="match status" value="1"/>
</dbReference>
<keyword evidence="10" id="KW-0645">Protease</keyword>
<dbReference type="GO" id="GO:0005886">
    <property type="term" value="C:plasma membrane"/>
    <property type="evidence" value="ECO:0007669"/>
    <property type="project" value="UniProtKB-SubCell"/>
</dbReference>
<feature type="transmembrane region" description="Helical" evidence="7">
    <location>
        <begin position="65"/>
        <end position="85"/>
    </location>
</feature>
<dbReference type="InterPro" id="IPR003439">
    <property type="entry name" value="ABC_transporter-like_ATP-bd"/>
</dbReference>
<name>G6YRQ2_9GAMM</name>
<dbReference type="PROSITE" id="PS50893">
    <property type="entry name" value="ABC_TRANSPORTER_2"/>
    <property type="match status" value="1"/>
</dbReference>
<dbReference type="Pfam" id="PF00664">
    <property type="entry name" value="ABC_membrane"/>
    <property type="match status" value="1"/>
</dbReference>
<dbReference type="SUPFAM" id="SSF52540">
    <property type="entry name" value="P-loop containing nucleoside triphosphate hydrolases"/>
    <property type="match status" value="1"/>
</dbReference>
<evidence type="ECO:0000256" key="7">
    <source>
        <dbReference type="SAM" id="Phobius"/>
    </source>
</evidence>
<dbReference type="PANTHER" id="PTHR24221:SF248">
    <property type="entry name" value="ABC TRANSPORTER TRANSMEMBRANE REGION"/>
    <property type="match status" value="1"/>
</dbReference>
<dbReference type="InterPro" id="IPR010128">
    <property type="entry name" value="ATPase_T1SS_PrtD-like"/>
</dbReference>
<accession>G6YRQ2</accession>
<dbReference type="GO" id="GO:0030256">
    <property type="term" value="C:type I protein secretion system complex"/>
    <property type="evidence" value="ECO:0007669"/>
    <property type="project" value="InterPro"/>
</dbReference>
<dbReference type="GO" id="GO:0006508">
    <property type="term" value="P:proteolysis"/>
    <property type="evidence" value="ECO:0007669"/>
    <property type="project" value="UniProtKB-KW"/>
</dbReference>
<dbReference type="GO" id="GO:0034040">
    <property type="term" value="F:ATPase-coupled lipid transmembrane transporter activity"/>
    <property type="evidence" value="ECO:0007669"/>
    <property type="project" value="TreeGrafter"/>
</dbReference>
<gene>
    <name evidence="10" type="ORF">KYE_07657</name>
</gene>
<dbReference type="GO" id="GO:0005524">
    <property type="term" value="F:ATP binding"/>
    <property type="evidence" value="ECO:0007669"/>
    <property type="project" value="UniProtKB-KW"/>
</dbReference>
<evidence type="ECO:0000256" key="5">
    <source>
        <dbReference type="ARBA" id="ARBA00022989"/>
    </source>
</evidence>
<feature type="transmembrane region" description="Helical" evidence="7">
    <location>
        <begin position="30"/>
        <end position="53"/>
    </location>
</feature>
<dbReference type="InterPro" id="IPR003593">
    <property type="entry name" value="AAA+_ATPase"/>
</dbReference>
<keyword evidence="10" id="KW-0378">Hydrolase</keyword>
<dbReference type="GO" id="GO:0030253">
    <property type="term" value="P:protein secretion by the type I secretion system"/>
    <property type="evidence" value="ECO:0007669"/>
    <property type="project" value="InterPro"/>
</dbReference>
<evidence type="ECO:0000313" key="11">
    <source>
        <dbReference type="Proteomes" id="UP000003208"/>
    </source>
</evidence>
<dbReference type="InterPro" id="IPR027417">
    <property type="entry name" value="P-loop_NTPase"/>
</dbReference>
<dbReference type="PANTHER" id="PTHR24221">
    <property type="entry name" value="ATP-BINDING CASSETTE SUB-FAMILY B"/>
    <property type="match status" value="1"/>
</dbReference>
<proteinExistence type="predicted"/>
<dbReference type="EMBL" id="AGTR01000027">
    <property type="protein sequence ID" value="EHJ05183.1"/>
    <property type="molecule type" value="Genomic_DNA"/>
</dbReference>
<keyword evidence="4 10" id="KW-0067">ATP-binding</keyword>